<dbReference type="SUPFAM" id="SSF56019">
    <property type="entry name" value="The spindle assembly checkpoint protein mad2"/>
    <property type="match status" value="1"/>
</dbReference>
<dbReference type="Pfam" id="PF02301">
    <property type="entry name" value="HORMA"/>
    <property type="match status" value="1"/>
</dbReference>
<dbReference type="GeneID" id="116305147"/>
<evidence type="ECO:0000256" key="4">
    <source>
        <dbReference type="ARBA" id="ARBA00044131"/>
    </source>
</evidence>
<evidence type="ECO:0000256" key="3">
    <source>
        <dbReference type="ARBA" id="ARBA00023242"/>
    </source>
</evidence>
<dbReference type="InterPro" id="IPR036570">
    <property type="entry name" value="HORMA_dom_sf"/>
</dbReference>
<dbReference type="KEGG" id="aten:116305147"/>
<dbReference type="FunFam" id="3.30.900.10:FF:000003">
    <property type="entry name" value="Mitotic spindle assembly checkpoint protein MAD2B"/>
    <property type="match status" value="1"/>
</dbReference>
<dbReference type="AlphaFoldDB" id="A0A6P8IYE4"/>
<reference evidence="8 9" key="1">
    <citation type="submission" date="2025-04" db="UniProtKB">
        <authorList>
            <consortium name="RefSeq"/>
        </authorList>
    </citation>
    <scope>IDENTIFICATION</scope>
    <source>
        <tissue evidence="8 9">Tentacle</tissue>
    </source>
</reference>
<evidence type="ECO:0000256" key="2">
    <source>
        <dbReference type="ARBA" id="ARBA00022763"/>
    </source>
</evidence>
<proteinExistence type="predicted"/>
<evidence type="ECO:0000256" key="5">
    <source>
        <dbReference type="ARBA" id="ARBA00044264"/>
    </source>
</evidence>
<evidence type="ECO:0000313" key="9">
    <source>
        <dbReference type="RefSeq" id="XP_031570850.1"/>
    </source>
</evidence>
<comment type="subcellular location">
    <subcellularLocation>
        <location evidence="1">Nucleus</location>
    </subcellularLocation>
</comment>
<protein>
    <recommendedName>
        <fullName evidence="4">Mitotic spindle assembly checkpoint protein MAD2B</fullName>
    </recommendedName>
    <alternativeName>
        <fullName evidence="5">Mitotic arrest deficient 2-like protein 2</fullName>
    </alternativeName>
</protein>
<evidence type="ECO:0000313" key="8">
    <source>
        <dbReference type="RefSeq" id="XP_031570849.1"/>
    </source>
</evidence>
<keyword evidence="7" id="KW-1185">Reference proteome</keyword>
<dbReference type="GO" id="GO:0016035">
    <property type="term" value="C:zeta DNA polymerase complex"/>
    <property type="evidence" value="ECO:0007669"/>
    <property type="project" value="TreeGrafter"/>
</dbReference>
<evidence type="ECO:0000256" key="1">
    <source>
        <dbReference type="ARBA" id="ARBA00004123"/>
    </source>
</evidence>
<dbReference type="Gene3D" id="3.30.900.10">
    <property type="entry name" value="HORMA domain"/>
    <property type="match status" value="1"/>
</dbReference>
<keyword evidence="2" id="KW-0227">DNA damage</keyword>
<dbReference type="Proteomes" id="UP000515163">
    <property type="component" value="Unplaced"/>
</dbReference>
<dbReference type="OrthoDB" id="21254at2759"/>
<evidence type="ECO:0000259" key="6">
    <source>
        <dbReference type="PROSITE" id="PS50815"/>
    </source>
</evidence>
<dbReference type="PANTHER" id="PTHR11842">
    <property type="entry name" value="MITOTIC SPINDLE ASSEMBLY CHECKPOINT PROTEIN MAD2"/>
    <property type="match status" value="1"/>
</dbReference>
<dbReference type="InterPro" id="IPR003511">
    <property type="entry name" value="HORMA_dom"/>
</dbReference>
<dbReference type="RefSeq" id="XP_031570849.1">
    <property type="nucleotide sequence ID" value="XM_031714989.1"/>
</dbReference>
<dbReference type="PANTHER" id="PTHR11842:SF10">
    <property type="entry name" value="MITOTIC SPINDLE ASSEMBLY CHECKPOINT PROTEIN MAD2B"/>
    <property type="match status" value="1"/>
</dbReference>
<dbReference type="RefSeq" id="XP_031570850.1">
    <property type="nucleotide sequence ID" value="XM_031714990.1"/>
</dbReference>
<dbReference type="GO" id="GO:0005634">
    <property type="term" value="C:nucleus"/>
    <property type="evidence" value="ECO:0007669"/>
    <property type="project" value="UniProtKB-SubCell"/>
</dbReference>
<evidence type="ECO:0000313" key="7">
    <source>
        <dbReference type="Proteomes" id="UP000515163"/>
    </source>
</evidence>
<keyword evidence="3" id="KW-0539">Nucleus</keyword>
<gene>
    <name evidence="8 9" type="primary">LOC116305147</name>
</gene>
<organism evidence="7 9">
    <name type="scientific">Actinia tenebrosa</name>
    <name type="common">Australian red waratah sea anemone</name>
    <dbReference type="NCBI Taxonomy" id="6105"/>
    <lineage>
        <taxon>Eukaryota</taxon>
        <taxon>Metazoa</taxon>
        <taxon>Cnidaria</taxon>
        <taxon>Anthozoa</taxon>
        <taxon>Hexacorallia</taxon>
        <taxon>Actiniaria</taxon>
        <taxon>Actiniidae</taxon>
        <taxon>Actinia</taxon>
    </lineage>
</organism>
<name>A0A6P8IYE4_ACTTE</name>
<feature type="domain" description="HORMA" evidence="6">
    <location>
        <begin position="13"/>
        <end position="203"/>
    </location>
</feature>
<sequence>MDGHDKEPFNAQAISAGVFCDFLEVAFHLILYVREVYPAVVFERRKKYNVPVQMCCHPDLNHYIQDVLVTIKPLIEKNEVSKISLVISNKSFQPVERFTFEIAQPDDISLSDDNLLLHTESALRAFLLKINVCDALLKNNPSECTFTVLAYTKESAHVELQSDSKHEEFPWIPAEQESTSMSDFNIIPLKSMTSPILKMQMYVEENVQKKNNP</sequence>
<accession>A0A6P8IYE4</accession>
<dbReference type="PROSITE" id="PS50815">
    <property type="entry name" value="HORMA"/>
    <property type="match status" value="1"/>
</dbReference>
<dbReference type="InterPro" id="IPR045091">
    <property type="entry name" value="Mad2-like"/>
</dbReference>
<dbReference type="GO" id="GO:0006974">
    <property type="term" value="P:DNA damage response"/>
    <property type="evidence" value="ECO:0007669"/>
    <property type="project" value="UniProtKB-KW"/>
</dbReference>